<gene>
    <name evidence="5" type="ORF">GOP47_0016570</name>
</gene>
<dbReference type="EMBL" id="JABFUD020000016">
    <property type="protein sequence ID" value="KAI5068225.1"/>
    <property type="molecule type" value="Genomic_DNA"/>
</dbReference>
<evidence type="ECO:0000256" key="2">
    <source>
        <dbReference type="SAM" id="Coils"/>
    </source>
</evidence>
<keyword evidence="2" id="KW-0175">Coiled coil</keyword>
<dbReference type="PROSITE" id="PS50891">
    <property type="entry name" value="LOB"/>
    <property type="match status" value="1"/>
</dbReference>
<dbReference type="PANTHER" id="PTHR31301:SF21">
    <property type="entry name" value="LOB DOMAIN-CONTAINING PROTEIN 27-RELATED"/>
    <property type="match status" value="1"/>
</dbReference>
<evidence type="ECO:0000313" key="5">
    <source>
        <dbReference type="EMBL" id="KAI5068225.1"/>
    </source>
</evidence>
<feature type="coiled-coil region" evidence="2">
    <location>
        <begin position="88"/>
        <end position="115"/>
    </location>
</feature>
<feature type="region of interest" description="Disordered" evidence="3">
    <location>
        <begin position="216"/>
        <end position="248"/>
    </location>
</feature>
<comment type="similarity">
    <text evidence="1">Belongs to the LOB domain-containing protein family.</text>
</comment>
<name>A0A9D4UHY4_ADICA</name>
<feature type="domain" description="LOB" evidence="4">
    <location>
        <begin position="8"/>
        <end position="109"/>
    </location>
</feature>
<dbReference type="OrthoDB" id="1893065at2759"/>
<keyword evidence="6" id="KW-1185">Reference proteome</keyword>
<proteinExistence type="inferred from homology"/>
<sequence>MSTISSTQACAACKYQRRKCTPDCPLAPYFPPDQPKQFLNVHRLFGVSNVLRILRQVTPSLKADAIKSIVYEADAWERDPVHGCLGLISILQNQVDDLQLELVRARSQIFFLEQSNQINTLHSHIAANPSLISTNSGSLGGTSQIISDFGPPNVWVFSNYIQPDAQPDVEGSAILDVNASSCAGSGGLRPFDPIVEHNHHCEVETEEASTYELHEADSTPNRSDCFLHEGSSLTPKKEQNTNARDDEDGLKKIVTFSLIRH</sequence>
<evidence type="ECO:0000256" key="1">
    <source>
        <dbReference type="ARBA" id="ARBA00005474"/>
    </source>
</evidence>
<dbReference type="PANTHER" id="PTHR31301">
    <property type="entry name" value="LOB DOMAIN-CONTAINING PROTEIN 4-RELATED"/>
    <property type="match status" value="1"/>
</dbReference>
<accession>A0A9D4UHY4</accession>
<evidence type="ECO:0000259" key="4">
    <source>
        <dbReference type="PROSITE" id="PS50891"/>
    </source>
</evidence>
<comment type="caution">
    <text evidence="5">The sequence shown here is derived from an EMBL/GenBank/DDBJ whole genome shotgun (WGS) entry which is preliminary data.</text>
</comment>
<protein>
    <recommendedName>
        <fullName evidence="4">LOB domain-containing protein</fullName>
    </recommendedName>
</protein>
<dbReference type="Pfam" id="PF03195">
    <property type="entry name" value="LOB"/>
    <property type="match status" value="1"/>
</dbReference>
<reference evidence="5" key="1">
    <citation type="submission" date="2021-01" db="EMBL/GenBank/DDBJ databases">
        <title>Adiantum capillus-veneris genome.</title>
        <authorList>
            <person name="Fang Y."/>
            <person name="Liao Q."/>
        </authorList>
    </citation>
    <scope>NUCLEOTIDE SEQUENCE</scope>
    <source>
        <strain evidence="5">H3</strain>
        <tissue evidence="5">Leaf</tissue>
    </source>
</reference>
<dbReference type="InterPro" id="IPR004883">
    <property type="entry name" value="LOB"/>
</dbReference>
<organism evidence="5 6">
    <name type="scientific">Adiantum capillus-veneris</name>
    <name type="common">Maidenhair fern</name>
    <dbReference type="NCBI Taxonomy" id="13818"/>
    <lineage>
        <taxon>Eukaryota</taxon>
        <taxon>Viridiplantae</taxon>
        <taxon>Streptophyta</taxon>
        <taxon>Embryophyta</taxon>
        <taxon>Tracheophyta</taxon>
        <taxon>Polypodiopsida</taxon>
        <taxon>Polypodiidae</taxon>
        <taxon>Polypodiales</taxon>
        <taxon>Pteridineae</taxon>
        <taxon>Pteridaceae</taxon>
        <taxon>Vittarioideae</taxon>
        <taxon>Adiantum</taxon>
    </lineage>
</organism>
<dbReference type="Proteomes" id="UP000886520">
    <property type="component" value="Chromosome 16"/>
</dbReference>
<evidence type="ECO:0000256" key="3">
    <source>
        <dbReference type="SAM" id="MobiDB-lite"/>
    </source>
</evidence>
<evidence type="ECO:0000313" key="6">
    <source>
        <dbReference type="Proteomes" id="UP000886520"/>
    </source>
</evidence>
<dbReference type="AlphaFoldDB" id="A0A9D4UHY4"/>